<dbReference type="InterPro" id="IPR058031">
    <property type="entry name" value="AAA_lid_NorR"/>
</dbReference>
<dbReference type="Pfam" id="PF25601">
    <property type="entry name" value="AAA_lid_14"/>
    <property type="match status" value="1"/>
</dbReference>
<dbReference type="Proteomes" id="UP000244225">
    <property type="component" value="Unassembled WGS sequence"/>
</dbReference>
<dbReference type="PANTHER" id="PTHR32071">
    <property type="entry name" value="TRANSCRIPTIONAL REGULATORY PROTEIN"/>
    <property type="match status" value="1"/>
</dbReference>
<dbReference type="PROSITE" id="PS50045">
    <property type="entry name" value="SIGMA54_INTERACT_4"/>
    <property type="match status" value="1"/>
</dbReference>
<evidence type="ECO:0000313" key="9">
    <source>
        <dbReference type="EMBL" id="PTX20096.1"/>
    </source>
</evidence>
<evidence type="ECO:0000259" key="8">
    <source>
        <dbReference type="PROSITE" id="PS50110"/>
    </source>
</evidence>
<keyword evidence="1" id="KW-0547">Nucleotide-binding</keyword>
<evidence type="ECO:0000259" key="7">
    <source>
        <dbReference type="PROSITE" id="PS50045"/>
    </source>
</evidence>
<dbReference type="PROSITE" id="PS00676">
    <property type="entry name" value="SIGMA54_INTERACT_2"/>
    <property type="match status" value="1"/>
</dbReference>
<dbReference type="PROSITE" id="PS00688">
    <property type="entry name" value="SIGMA54_INTERACT_3"/>
    <property type="match status" value="1"/>
</dbReference>
<protein>
    <submittedName>
        <fullName evidence="9">DNA-binding NtrC family response regulator</fullName>
    </submittedName>
</protein>
<dbReference type="Pfam" id="PF00072">
    <property type="entry name" value="Response_reg"/>
    <property type="match status" value="1"/>
</dbReference>
<accession>A0A2T5YLA4</accession>
<feature type="domain" description="Response regulatory" evidence="8">
    <location>
        <begin position="7"/>
        <end position="121"/>
    </location>
</feature>
<evidence type="ECO:0000256" key="5">
    <source>
        <dbReference type="ARBA" id="ARBA00023163"/>
    </source>
</evidence>
<feature type="domain" description="Sigma-54 factor interaction" evidence="7">
    <location>
        <begin position="148"/>
        <end position="377"/>
    </location>
</feature>
<evidence type="ECO:0000256" key="4">
    <source>
        <dbReference type="ARBA" id="ARBA00023125"/>
    </source>
</evidence>
<sequence length="452" mass="51099">MKNSSFKIFILDDDVWYSELLEYHLSLNPDYELKKFHSAKDCLSSLYERPNVLTLDYSLPDKNGAEVLSKIKEQSPDTQVIIISGQNDVATAVDLLKKGAYDYIVKDEDTPERLWNTINKIRENVSLRQEIDQLREEIGQKYDFGNFIIGNSDAMKRVFTMMGKAAKTNITVSISGETGTGKELVAKAIHYNSAKKKSPYVAVNVAAIPRELIESELFGHEKGAFTGAIARRLGKFEEANKGTIFLDEIGELDISLQAKLLRVLQEKEITRVGGNSVVPVNARIIVATHKDLAEEVRKGNFREDLYYRLLGLPIHLPPLRERGPDILVLAKHFMDAFAKENGLGKMTLSTEAQEKLLSHAYPGNVRELKALVELAVVMADDNVIMPHDINLTVSNREVDFLAKERTLREYTTDIIQRFLNKYDHNVLLVAEKLDVGKSTIYRMLQNKELVSK</sequence>
<dbReference type="GO" id="GO:0000160">
    <property type="term" value="P:phosphorelay signal transduction system"/>
    <property type="evidence" value="ECO:0007669"/>
    <property type="project" value="InterPro"/>
</dbReference>
<dbReference type="InterPro" id="IPR003593">
    <property type="entry name" value="AAA+_ATPase"/>
</dbReference>
<reference evidence="9 10" key="1">
    <citation type="submission" date="2018-04" db="EMBL/GenBank/DDBJ databases">
        <title>Genomic Encyclopedia of Archaeal and Bacterial Type Strains, Phase II (KMG-II): from individual species to whole genera.</title>
        <authorList>
            <person name="Goeker M."/>
        </authorList>
    </citation>
    <scope>NUCLEOTIDE SEQUENCE [LARGE SCALE GENOMIC DNA]</scope>
    <source>
        <strain evidence="9 10">DSM 100162</strain>
    </source>
</reference>
<dbReference type="InterPro" id="IPR001789">
    <property type="entry name" value="Sig_transdc_resp-reg_receiver"/>
</dbReference>
<dbReference type="SUPFAM" id="SSF52540">
    <property type="entry name" value="P-loop containing nucleoside triphosphate hydrolases"/>
    <property type="match status" value="1"/>
</dbReference>
<dbReference type="GO" id="GO:0006355">
    <property type="term" value="P:regulation of DNA-templated transcription"/>
    <property type="evidence" value="ECO:0007669"/>
    <property type="project" value="InterPro"/>
</dbReference>
<dbReference type="InterPro" id="IPR011006">
    <property type="entry name" value="CheY-like_superfamily"/>
</dbReference>
<dbReference type="SMART" id="SM00448">
    <property type="entry name" value="REC"/>
    <property type="match status" value="1"/>
</dbReference>
<evidence type="ECO:0000256" key="1">
    <source>
        <dbReference type="ARBA" id="ARBA00022741"/>
    </source>
</evidence>
<dbReference type="Gene3D" id="1.10.8.60">
    <property type="match status" value="1"/>
</dbReference>
<keyword evidence="2" id="KW-0067">ATP-binding</keyword>
<dbReference type="GO" id="GO:0003677">
    <property type="term" value="F:DNA binding"/>
    <property type="evidence" value="ECO:0007669"/>
    <property type="project" value="UniProtKB-KW"/>
</dbReference>
<dbReference type="SMART" id="SM00382">
    <property type="entry name" value="AAA"/>
    <property type="match status" value="1"/>
</dbReference>
<keyword evidence="6" id="KW-0597">Phosphoprotein</keyword>
<proteinExistence type="predicted"/>
<dbReference type="SUPFAM" id="SSF52172">
    <property type="entry name" value="CheY-like"/>
    <property type="match status" value="1"/>
</dbReference>
<dbReference type="InterPro" id="IPR025943">
    <property type="entry name" value="Sigma_54_int_dom_ATP-bd_2"/>
</dbReference>
<dbReference type="RefSeq" id="WP_108211122.1">
    <property type="nucleotide sequence ID" value="NZ_QBKI01000003.1"/>
</dbReference>
<dbReference type="CDD" id="cd00009">
    <property type="entry name" value="AAA"/>
    <property type="match status" value="1"/>
</dbReference>
<dbReference type="CDD" id="cd00156">
    <property type="entry name" value="REC"/>
    <property type="match status" value="1"/>
</dbReference>
<keyword evidence="3" id="KW-0805">Transcription regulation</keyword>
<feature type="modified residue" description="4-aspartylphosphate" evidence="6">
    <location>
        <position position="56"/>
    </location>
</feature>
<keyword evidence="5" id="KW-0804">Transcription</keyword>
<dbReference type="GO" id="GO:0005524">
    <property type="term" value="F:ATP binding"/>
    <property type="evidence" value="ECO:0007669"/>
    <property type="project" value="UniProtKB-KW"/>
</dbReference>
<evidence type="ECO:0000256" key="3">
    <source>
        <dbReference type="ARBA" id="ARBA00023015"/>
    </source>
</evidence>
<dbReference type="PROSITE" id="PS50110">
    <property type="entry name" value="RESPONSE_REGULATORY"/>
    <property type="match status" value="1"/>
</dbReference>
<dbReference type="InterPro" id="IPR025944">
    <property type="entry name" value="Sigma_54_int_dom_CS"/>
</dbReference>
<dbReference type="EMBL" id="QBKI01000003">
    <property type="protein sequence ID" value="PTX20096.1"/>
    <property type="molecule type" value="Genomic_DNA"/>
</dbReference>
<dbReference type="FunFam" id="3.40.50.300:FF:000006">
    <property type="entry name" value="DNA-binding transcriptional regulator NtrC"/>
    <property type="match status" value="1"/>
</dbReference>
<dbReference type="AlphaFoldDB" id="A0A2T5YLA4"/>
<dbReference type="InterPro" id="IPR009057">
    <property type="entry name" value="Homeodomain-like_sf"/>
</dbReference>
<dbReference type="InterPro" id="IPR002078">
    <property type="entry name" value="Sigma_54_int"/>
</dbReference>
<dbReference type="InterPro" id="IPR027417">
    <property type="entry name" value="P-loop_NTPase"/>
</dbReference>
<evidence type="ECO:0000256" key="2">
    <source>
        <dbReference type="ARBA" id="ARBA00022840"/>
    </source>
</evidence>
<comment type="caution">
    <text evidence="9">The sequence shown here is derived from an EMBL/GenBank/DDBJ whole genome shotgun (WGS) entry which is preliminary data.</text>
</comment>
<evidence type="ECO:0000256" key="6">
    <source>
        <dbReference type="PROSITE-ProRule" id="PRU00169"/>
    </source>
</evidence>
<dbReference type="OrthoDB" id="9782110at2"/>
<organism evidence="9 10">
    <name type="scientific">Pontibacter mucosus</name>
    <dbReference type="NCBI Taxonomy" id="1649266"/>
    <lineage>
        <taxon>Bacteria</taxon>
        <taxon>Pseudomonadati</taxon>
        <taxon>Bacteroidota</taxon>
        <taxon>Cytophagia</taxon>
        <taxon>Cytophagales</taxon>
        <taxon>Hymenobacteraceae</taxon>
        <taxon>Pontibacter</taxon>
    </lineage>
</organism>
<dbReference type="Gene3D" id="3.40.50.2300">
    <property type="match status" value="1"/>
</dbReference>
<keyword evidence="4 9" id="KW-0238">DNA-binding</keyword>
<dbReference type="PANTHER" id="PTHR32071:SF121">
    <property type="entry name" value="SIGMA L-DEPENDENT TRANSCRIPTIONAL REGULATOR YQIR-RELATED"/>
    <property type="match status" value="1"/>
</dbReference>
<evidence type="ECO:0000313" key="10">
    <source>
        <dbReference type="Proteomes" id="UP000244225"/>
    </source>
</evidence>
<dbReference type="SUPFAM" id="SSF46689">
    <property type="entry name" value="Homeodomain-like"/>
    <property type="match status" value="1"/>
</dbReference>
<name>A0A2T5YLA4_9BACT</name>
<gene>
    <name evidence="9" type="ORF">C8N40_103168</name>
</gene>
<dbReference type="Pfam" id="PF00158">
    <property type="entry name" value="Sigma54_activat"/>
    <property type="match status" value="1"/>
</dbReference>
<keyword evidence="10" id="KW-1185">Reference proteome</keyword>
<dbReference type="Gene3D" id="3.40.50.300">
    <property type="entry name" value="P-loop containing nucleotide triphosphate hydrolases"/>
    <property type="match status" value="1"/>
</dbReference>